<feature type="compositionally biased region" description="Basic and acidic residues" evidence="1">
    <location>
        <begin position="41"/>
        <end position="53"/>
    </location>
</feature>
<reference evidence="2 3" key="1">
    <citation type="submission" date="2021-01" db="EMBL/GenBank/DDBJ databases">
        <title>Whole genome shotgun sequence of Planobispora longispora NBRC 13918.</title>
        <authorList>
            <person name="Komaki H."/>
            <person name="Tamura T."/>
        </authorList>
    </citation>
    <scope>NUCLEOTIDE SEQUENCE [LARGE SCALE GENOMIC DNA]</scope>
    <source>
        <strain evidence="2 3">NBRC 13918</strain>
    </source>
</reference>
<accession>A0A8J3RM57</accession>
<feature type="compositionally biased region" description="Basic and acidic residues" evidence="1">
    <location>
        <begin position="63"/>
        <end position="78"/>
    </location>
</feature>
<sequence length="115" mass="12530">MLMRRSANQPSNGFRRTVTAAPAAPAVESFTIRSFQHEIDELRERSGITEGRRVTTSHRQRPPVHEPTGEAIREDRRGGSRRGRNAPAAGGRTAPAGRLDVPDAVAAGTRPVLLR</sequence>
<gene>
    <name evidence="2" type="ORF">Plo01_55650</name>
</gene>
<evidence type="ECO:0000313" key="2">
    <source>
        <dbReference type="EMBL" id="GIH79136.1"/>
    </source>
</evidence>
<protein>
    <submittedName>
        <fullName evidence="2">Uncharacterized protein</fullName>
    </submittedName>
</protein>
<feature type="region of interest" description="Disordered" evidence="1">
    <location>
        <begin position="41"/>
        <end position="115"/>
    </location>
</feature>
<name>A0A8J3RM57_9ACTN</name>
<comment type="caution">
    <text evidence="2">The sequence shown here is derived from an EMBL/GenBank/DDBJ whole genome shotgun (WGS) entry which is preliminary data.</text>
</comment>
<feature type="compositionally biased region" description="Polar residues" evidence="1">
    <location>
        <begin position="1"/>
        <end position="14"/>
    </location>
</feature>
<evidence type="ECO:0000313" key="3">
    <source>
        <dbReference type="Proteomes" id="UP000616724"/>
    </source>
</evidence>
<dbReference type="EMBL" id="BOOH01000045">
    <property type="protein sequence ID" value="GIH79136.1"/>
    <property type="molecule type" value="Genomic_DNA"/>
</dbReference>
<organism evidence="2 3">
    <name type="scientific">Planobispora longispora</name>
    <dbReference type="NCBI Taxonomy" id="28887"/>
    <lineage>
        <taxon>Bacteria</taxon>
        <taxon>Bacillati</taxon>
        <taxon>Actinomycetota</taxon>
        <taxon>Actinomycetes</taxon>
        <taxon>Streptosporangiales</taxon>
        <taxon>Streptosporangiaceae</taxon>
        <taxon>Planobispora</taxon>
    </lineage>
</organism>
<dbReference type="Proteomes" id="UP000616724">
    <property type="component" value="Unassembled WGS sequence"/>
</dbReference>
<feature type="region of interest" description="Disordered" evidence="1">
    <location>
        <begin position="1"/>
        <end position="20"/>
    </location>
</feature>
<proteinExistence type="predicted"/>
<dbReference type="AlphaFoldDB" id="A0A8J3RM57"/>
<keyword evidence="3" id="KW-1185">Reference proteome</keyword>
<evidence type="ECO:0000256" key="1">
    <source>
        <dbReference type="SAM" id="MobiDB-lite"/>
    </source>
</evidence>
<feature type="compositionally biased region" description="Low complexity" evidence="1">
    <location>
        <begin position="85"/>
        <end position="98"/>
    </location>
</feature>